<sequence length="177" mass="20846">MLKKSLATWDMKSAKDIRAIYTQYVNTPSFEQDLMDVLLDRELQSGSTWILKNHLCNKGSFTPLYSKTILDHLELFDQWESQLHILQSFEHLTITAAQKFTVENFIRLCLRSERKLIRAWGYHGFHFFSKKFPEYKTEAETIMQKALFDEAASVKARIRNLLRESPPQKKSTKLEKI</sequence>
<dbReference type="Proteomes" id="UP000035444">
    <property type="component" value="Unassembled WGS sequence"/>
</dbReference>
<name>A0A0H2MSS4_9PROT</name>
<protein>
    <recommendedName>
        <fullName evidence="3">DNA alkylation repair protein</fullName>
    </recommendedName>
</protein>
<accession>A0A0H2MSS4</accession>
<dbReference type="AlphaFoldDB" id="A0A0H2MSS4"/>
<comment type="caution">
    <text evidence="1">The sequence shown here is derived from an EMBL/GenBank/DDBJ whole genome shotgun (WGS) entry which is preliminary data.</text>
</comment>
<organism evidence="1 2">
    <name type="scientific">Kiloniella spongiae</name>
    <dbReference type="NCBI Taxonomy" id="1489064"/>
    <lineage>
        <taxon>Bacteria</taxon>
        <taxon>Pseudomonadati</taxon>
        <taxon>Pseudomonadota</taxon>
        <taxon>Alphaproteobacteria</taxon>
        <taxon>Rhodospirillales</taxon>
        <taxon>Kiloniellaceae</taxon>
        <taxon>Kiloniella</taxon>
    </lineage>
</organism>
<evidence type="ECO:0008006" key="3">
    <source>
        <dbReference type="Google" id="ProtNLM"/>
    </source>
</evidence>
<evidence type="ECO:0000313" key="2">
    <source>
        <dbReference type="Proteomes" id="UP000035444"/>
    </source>
</evidence>
<evidence type="ECO:0000313" key="1">
    <source>
        <dbReference type="EMBL" id="KLN59695.1"/>
    </source>
</evidence>
<proteinExistence type="predicted"/>
<dbReference type="STRING" id="1489064.WH96_16110"/>
<dbReference type="RefSeq" id="WP_047765252.1">
    <property type="nucleotide sequence ID" value="NZ_LAQL01000011.1"/>
</dbReference>
<dbReference type="EMBL" id="LAQL01000011">
    <property type="protein sequence ID" value="KLN59695.1"/>
    <property type="molecule type" value="Genomic_DNA"/>
</dbReference>
<gene>
    <name evidence="1" type="ORF">WH96_16110</name>
</gene>
<keyword evidence="2" id="KW-1185">Reference proteome</keyword>
<reference evidence="1 2" key="1">
    <citation type="submission" date="2015-03" db="EMBL/GenBank/DDBJ databases">
        <title>Genome Sequence of Kiloniella spongiae MEBiC09566, isolated from a marine sponge.</title>
        <authorList>
            <person name="Shao Z."/>
            <person name="Wang L."/>
            <person name="Li X."/>
        </authorList>
    </citation>
    <scope>NUCLEOTIDE SEQUENCE [LARGE SCALE GENOMIC DNA]</scope>
    <source>
        <strain evidence="1 2">MEBiC09566</strain>
    </source>
</reference>
<dbReference type="OrthoDB" id="7860049at2"/>